<dbReference type="GO" id="GO:0000723">
    <property type="term" value="P:telomere maintenance"/>
    <property type="evidence" value="ECO:0007669"/>
    <property type="project" value="InterPro"/>
</dbReference>
<dbReference type="InterPro" id="IPR046700">
    <property type="entry name" value="DUF6570"/>
</dbReference>
<dbReference type="EC" id="5.6.2.3" evidence="1"/>
<dbReference type="GO" id="GO:0043139">
    <property type="term" value="F:5'-3' DNA helicase activity"/>
    <property type="evidence" value="ECO:0007669"/>
    <property type="project" value="UniProtKB-EC"/>
</dbReference>
<feature type="region of interest" description="Disordered" evidence="2">
    <location>
        <begin position="611"/>
        <end position="632"/>
    </location>
</feature>
<feature type="compositionally biased region" description="Acidic residues" evidence="2">
    <location>
        <begin position="315"/>
        <end position="330"/>
    </location>
</feature>
<feature type="compositionally biased region" description="Polar residues" evidence="2">
    <location>
        <begin position="169"/>
        <end position="188"/>
    </location>
</feature>
<feature type="compositionally biased region" description="Polar residues" evidence="2">
    <location>
        <begin position="110"/>
        <end position="119"/>
    </location>
</feature>
<feature type="region of interest" description="Disordered" evidence="2">
    <location>
        <begin position="86"/>
        <end position="121"/>
    </location>
</feature>
<feature type="region of interest" description="Disordered" evidence="2">
    <location>
        <begin position="1870"/>
        <end position="1891"/>
    </location>
</feature>
<evidence type="ECO:0000256" key="1">
    <source>
        <dbReference type="RuleBase" id="RU363044"/>
    </source>
</evidence>
<feature type="compositionally biased region" description="Acidic residues" evidence="2">
    <location>
        <begin position="249"/>
        <end position="259"/>
    </location>
</feature>
<evidence type="ECO:0000259" key="3">
    <source>
        <dbReference type="PROSITE" id="PS00028"/>
    </source>
</evidence>
<feature type="region of interest" description="Disordered" evidence="2">
    <location>
        <begin position="163"/>
        <end position="188"/>
    </location>
</feature>
<keyword evidence="1" id="KW-0378">Hydrolase</keyword>
<keyword evidence="1" id="KW-0233">DNA recombination</keyword>
<dbReference type="Pfam" id="PF14214">
    <property type="entry name" value="Helitron_like_N"/>
    <property type="match status" value="1"/>
</dbReference>
<evidence type="ECO:0000313" key="5">
    <source>
        <dbReference type="Proteomes" id="UP000321331"/>
    </source>
</evidence>
<dbReference type="GO" id="GO:0005524">
    <property type="term" value="F:ATP binding"/>
    <property type="evidence" value="ECO:0007669"/>
    <property type="project" value="UniProtKB-KW"/>
</dbReference>
<dbReference type="InterPro" id="IPR025476">
    <property type="entry name" value="Helitron_helicase-like"/>
</dbReference>
<dbReference type="PROSITE" id="PS00028">
    <property type="entry name" value="ZINC_FINGER_C2H2_1"/>
    <property type="match status" value="1"/>
</dbReference>
<comment type="cofactor">
    <cofactor evidence="1">
        <name>Mg(2+)</name>
        <dbReference type="ChEBI" id="CHEBI:18420"/>
    </cofactor>
</comment>
<sequence length="2464" mass="278871">MDFGLNPEELSTDLLFVVCARCGEERPESAFRAKRQSAGQTKQCIDCRNQRVSHVSSAFLVYKSLNPHQMKHSRSKVVLQTLRNIALRPSSPGRPATKRTEGDAGLSPPNERSGTQPTSPEKLRQLHTARSLFGESISQPHVVLGTPIPPTQQSSRLFRALAPSPPVQPTTHPLVSHSDPSTLRSSTPGVDYSYLATRFHKGGKDSQDDSLKAGARAKLAVIQRDHRSRRRAGETVSLTPTISQLGFLEDFEGPGEDGSQDQLRPSGFLDGDGIIKEGDDRGQFSESDIDADDYFNLLLSPARPRRYLKQLGVESDSDLGDEDENDDNDCVDGSPLRHRLRQPSAQLRRGRRGPAPGTGGRPRKSRRQTRSSMPPRRIRSPVIIPPEESAVFHAQDPVWNGDLEACALTGRDKAILREFWTKLDNDQMQFCSRCQECWFQMKIDCDGICARCYRKDEKRRADEPYFFSADNQLDFGPVPARLPQLTPTEESLIARVHVHVNIMLVRGQQYKYRGHVVHFLREVGLVYNQFPLLPQELNIVLLRPVNTSSHANLSRQFTRQFRVRRQPVVIWLDYLRRHHPGYRCIVIDEERLNQLPQDGNVLDAIPQSQVEAADVGPEEDQEAEPDLEDEAAVPDLLAKDTELDALRSILAGESEADSELSTSFQAQAQHELQLPNIRHTPINEFNRSHALLSLAFPCLFPDGRADFVEPRLRSIDYKDYVEHAMRWHDGRFARHPTFRFVAFNTLMRSQARSRSRFFVKQHDGRQQPLTREQLIQALEHSEDPEAQALINSIARHAVSIRGTRPFWNKKRQDLEAYAYNLGCPGAFITFSPADLHWRSLYQHMPQYDDWLAATEPERMALSCRLLRQNPHIAAFHFYRRYTLFRDIVLSKKFSITDYWDRYEWQGRGSPHNHGLYWMDNCPGADMEDEAARDVFARTWGFHVTAINPEPSRTMPQGEGNPLSVDPLSIEMTFLRLSQIVNRCQRHKCNTTYCLRVRKRTGDLARDMEGAAADIEAANVANPERECRFDFPRALRELAAVIRKEGRSYYVFEAARNDSLMNNFNPAIILGWLANIDISPCTSLQAVITYAAKYCSKSEKKTESFARLADQVLPHTSHVQPLLSFSSRLMNKLIAERDYSAQEISHLLLNIPLQEGTRMVVTVDCRPLERQARSYRVDGDVNEVIGSYRKYLERKDQHEDITYLEYLQSYNLNTWRRLAAQAKKRVLSYFPRYKSMEASSQFNDFCRVKLMMVHPHRSPEELLVVGGQRFDSFTAAYMHCRQHHDTHADDHYGEPDTDELTAEEDEFELEIHEEPIAEEDWHELARMLPDRPLEEEDIDILGRRDIDINYDWTPHVGRYADDGILNSDYWKQRKAENTLDLDVDDQPLEARDSLNPEQRIVYDTVMGHFLTQDPSQLLLHVDGGGGTGKSYLINLLSAHLQSATAGRGTPVWRAAPTGVAGNQISGTTLHSLLHLPINKDFKPLSPVDKTQLQKKLKDIKYLIIDEKSMLGLRQLSWIDDRLREAFPNRNEEFFGGLNILLVGDFFQLPPVLQKPLYCDKEVQGVEIKGRNAYRRFDKSVFLKVVQRQRGDDQEAFRTALGELRLLQLSMESWKLLSTRVQAKLDDREVARFSSALRVYATKDRVNEYNHYHLDRLGRPVVQVKAKNVGPGAAAAPDDKAGNLAKQIPICIGARLMLTSNLWQPVGLCNGARGTVYDIGWAPEADPIQDPPCVIMMEFDKYNGPVFLTTPDGKKIVPILPVEREFLIGATLCARTQFPLIVCYAITVHKSQSITEDMIVTDLSCRDFQTGLSYVAVSRVKTLEGLMLDAPFDRNHLVYGSPPDGMKMKMRDQELRKRQVLTRSPYMIYNTKNGHGTGSAEAMGSSAPRRPPSDDVDGDILTFSELDFARLGLANRTIDERNTPIQDQGAQQSYFPPQNDEFSFGHEHLDFTDDLLNSMIPPEQQSEFWLDPALSLNSWETPAAAQPPTGGNISPLATSGNRAGTPTTTSPFGVPGFGQSFNGSPIAENSQRGLPRKRSHYFRRQPHRTGSDPISIPRHNHQRDSALDPMQRWQESPPEAEAASLSAIADALKKTPLRTRSSAGSLGRSRVGSRAGSTHSLGSATSCSSASVGSPQSATRKGSLKGRVTKSKRSSTAKGKEPQNRRFPCTFCCDKFKSKYDWARHEKSLHLDLAGWRCAPFGGVVVSPETGRNHCAYCSQLDPTPEHLETHNHAGCQNDDKLPVFSRKDHLTQHLRLVHHVKTVPVIDSWKVEGPPVKSRCGICGLRMETWKERVEHLAKHFRKGDTMADWKGDHDFEPHVKARVTNALSPYMIEVEGKCPVPFSATDPSCRDHLLQIRENVGRTTDFTDGSLSNLDAVEETVARPQRSMTQDSSSMAFPEFLVHHLGRYAQRQMSLGVIPTDEMFQTEARRIVYDTADPWDQTLADNKDWLSCFKEHHVNGSPGN</sequence>
<comment type="catalytic activity">
    <reaction evidence="1">
        <text>ATP + H2O = ADP + phosphate + H(+)</text>
        <dbReference type="Rhea" id="RHEA:13065"/>
        <dbReference type="ChEBI" id="CHEBI:15377"/>
        <dbReference type="ChEBI" id="CHEBI:15378"/>
        <dbReference type="ChEBI" id="CHEBI:30616"/>
        <dbReference type="ChEBI" id="CHEBI:43474"/>
        <dbReference type="ChEBI" id="CHEBI:456216"/>
        <dbReference type="EC" id="5.6.2.3"/>
    </reaction>
</comment>
<feature type="region of interest" description="Disordered" evidence="2">
    <location>
        <begin position="314"/>
        <end position="381"/>
    </location>
</feature>
<feature type="compositionally biased region" description="Basic and acidic residues" evidence="2">
    <location>
        <begin position="273"/>
        <end position="283"/>
    </location>
</feature>
<feature type="region of interest" description="Disordered" evidence="2">
    <location>
        <begin position="2094"/>
        <end position="2162"/>
    </location>
</feature>
<dbReference type="Pfam" id="PF05970">
    <property type="entry name" value="PIF1"/>
    <property type="match status" value="1"/>
</dbReference>
<feature type="compositionally biased region" description="Low complexity" evidence="2">
    <location>
        <begin position="2115"/>
        <end position="2132"/>
    </location>
</feature>
<comment type="caution">
    <text evidence="4">The sequence shown here is derived from an EMBL/GenBank/DDBJ whole genome shotgun (WGS) entry which is preliminary data.</text>
</comment>
<evidence type="ECO:0000256" key="2">
    <source>
        <dbReference type="SAM" id="MobiDB-lite"/>
    </source>
</evidence>
<dbReference type="Proteomes" id="UP000321331">
    <property type="component" value="Unassembled WGS sequence"/>
</dbReference>
<evidence type="ECO:0000313" key="4">
    <source>
        <dbReference type="EMBL" id="TXC02542.1"/>
    </source>
</evidence>
<gene>
    <name evidence="4" type="ORF">FocTR4_00015503</name>
</gene>
<protein>
    <recommendedName>
        <fullName evidence="1">ATP-dependent DNA helicase</fullName>
        <ecNumber evidence="1">5.6.2.3</ecNumber>
    </recommendedName>
</protein>
<dbReference type="InterPro" id="IPR051055">
    <property type="entry name" value="PIF1_helicase"/>
</dbReference>
<comment type="similarity">
    <text evidence="1">Belongs to the helicase family.</text>
</comment>
<keyword evidence="1" id="KW-0234">DNA repair</keyword>
<feature type="compositionally biased region" description="Low complexity" evidence="2">
    <location>
        <begin position="370"/>
        <end position="381"/>
    </location>
</feature>
<keyword evidence="1" id="KW-0547">Nucleotide-binding</keyword>
<dbReference type="EMBL" id="VMNF01000008">
    <property type="protein sequence ID" value="TXC02542.1"/>
    <property type="molecule type" value="Genomic_DNA"/>
</dbReference>
<dbReference type="CDD" id="cd18809">
    <property type="entry name" value="SF1_C_RecD"/>
    <property type="match status" value="1"/>
</dbReference>
<keyword evidence="1" id="KW-0347">Helicase</keyword>
<feature type="domain" description="C2H2-type" evidence="3">
    <location>
        <begin position="2167"/>
        <end position="2188"/>
    </location>
</feature>
<dbReference type="SUPFAM" id="SSF52540">
    <property type="entry name" value="P-loop containing nucleoside triphosphate hydrolases"/>
    <property type="match status" value="2"/>
</dbReference>
<dbReference type="InterPro" id="IPR010285">
    <property type="entry name" value="DNA_helicase_pif1-like_DEAD"/>
</dbReference>
<proteinExistence type="inferred from homology"/>
<reference evidence="4 5" key="1">
    <citation type="submission" date="2019-07" db="EMBL/GenBank/DDBJ databases">
        <title>The First High-Quality Draft Genome Sequence of the Causal Agent of the Current Panama Disease Epidemic.</title>
        <authorList>
            <person name="Warmington R.J."/>
            <person name="Kay W."/>
            <person name="Jeffries A."/>
            <person name="Bebber D."/>
            <person name="Moore K."/>
            <person name="Studholme D.J."/>
        </authorList>
    </citation>
    <scope>NUCLEOTIDE SEQUENCE [LARGE SCALE GENOMIC DNA]</scope>
    <source>
        <strain evidence="4 5">TR4</strain>
    </source>
</reference>
<feature type="region of interest" description="Disordered" evidence="2">
    <location>
        <begin position="249"/>
        <end position="287"/>
    </location>
</feature>
<dbReference type="Gene3D" id="3.40.50.300">
    <property type="entry name" value="P-loop containing nucleotide triphosphate hydrolases"/>
    <property type="match status" value="1"/>
</dbReference>
<feature type="compositionally biased region" description="Basic residues" evidence="2">
    <location>
        <begin position="2032"/>
        <end position="2045"/>
    </location>
</feature>
<keyword evidence="1" id="KW-0227">DNA damage</keyword>
<feature type="compositionally biased region" description="Polar residues" evidence="2">
    <location>
        <begin position="2017"/>
        <end position="2030"/>
    </location>
</feature>
<dbReference type="Pfam" id="PF20209">
    <property type="entry name" value="DUF6570"/>
    <property type="match status" value="1"/>
</dbReference>
<feature type="region of interest" description="Disordered" evidence="2">
    <location>
        <begin position="1978"/>
        <end position="2081"/>
    </location>
</feature>
<name>A0A5C6SV96_FUSOC</name>
<dbReference type="InterPro" id="IPR013087">
    <property type="entry name" value="Znf_C2H2_type"/>
</dbReference>
<feature type="compositionally biased region" description="Polar residues" evidence="2">
    <location>
        <begin position="1987"/>
        <end position="2009"/>
    </location>
</feature>
<dbReference type="PANTHER" id="PTHR47642">
    <property type="entry name" value="ATP-DEPENDENT DNA HELICASE"/>
    <property type="match status" value="1"/>
</dbReference>
<dbReference type="InterPro" id="IPR027417">
    <property type="entry name" value="P-loop_NTPase"/>
</dbReference>
<feature type="compositionally biased region" description="Basic residues" evidence="2">
    <location>
        <begin position="2140"/>
        <end position="2153"/>
    </location>
</feature>
<dbReference type="PANTHER" id="PTHR47642:SF6">
    <property type="entry name" value="ATP-DEPENDENT DNA HELICASE"/>
    <property type="match status" value="1"/>
</dbReference>
<dbReference type="GO" id="GO:0016887">
    <property type="term" value="F:ATP hydrolysis activity"/>
    <property type="evidence" value="ECO:0007669"/>
    <property type="project" value="RHEA"/>
</dbReference>
<dbReference type="GO" id="GO:0006310">
    <property type="term" value="P:DNA recombination"/>
    <property type="evidence" value="ECO:0007669"/>
    <property type="project" value="UniProtKB-KW"/>
</dbReference>
<organism evidence="4 5">
    <name type="scientific">Fusarium oxysporum f. sp. cubense</name>
    <dbReference type="NCBI Taxonomy" id="61366"/>
    <lineage>
        <taxon>Eukaryota</taxon>
        <taxon>Fungi</taxon>
        <taxon>Dikarya</taxon>
        <taxon>Ascomycota</taxon>
        <taxon>Pezizomycotina</taxon>
        <taxon>Sordariomycetes</taxon>
        <taxon>Hypocreomycetidae</taxon>
        <taxon>Hypocreales</taxon>
        <taxon>Nectriaceae</taxon>
        <taxon>Fusarium</taxon>
        <taxon>Fusarium oxysporum species complex</taxon>
    </lineage>
</organism>
<feature type="compositionally biased region" description="Acidic residues" evidence="2">
    <location>
        <begin position="616"/>
        <end position="632"/>
    </location>
</feature>
<dbReference type="GO" id="GO:0006281">
    <property type="term" value="P:DNA repair"/>
    <property type="evidence" value="ECO:0007669"/>
    <property type="project" value="UniProtKB-KW"/>
</dbReference>
<keyword evidence="1" id="KW-0067">ATP-binding</keyword>
<accession>A0A5C6SV96</accession>
<dbReference type="SMART" id="SM00355">
    <property type="entry name" value="ZnF_C2H2"/>
    <property type="match status" value="2"/>
</dbReference>